<dbReference type="Pfam" id="PF24626">
    <property type="entry name" value="SH3_Tf2-1"/>
    <property type="match status" value="1"/>
</dbReference>
<dbReference type="EMBL" id="JARYMX010000003">
    <property type="protein sequence ID" value="KAJ9558404.1"/>
    <property type="molecule type" value="Genomic_DNA"/>
</dbReference>
<comment type="caution">
    <text evidence="3">The sequence shown here is derived from an EMBL/GenBank/DDBJ whole genome shotgun (WGS) entry which is preliminary data.</text>
</comment>
<gene>
    <name evidence="3" type="ORF">OSB04_013018</name>
</gene>
<accession>A0AA38TCF8</accession>
<name>A0AA38TCF8_9ASTR</name>
<keyword evidence="4" id="KW-1185">Reference proteome</keyword>
<evidence type="ECO:0000313" key="3">
    <source>
        <dbReference type="EMBL" id="KAJ9558404.1"/>
    </source>
</evidence>
<reference evidence="3" key="1">
    <citation type="submission" date="2023-03" db="EMBL/GenBank/DDBJ databases">
        <title>Chromosome-scale reference genome and RAD-based genetic map of yellow starthistle (Centaurea solstitialis) reveal putative structural variation and QTLs associated with invader traits.</title>
        <authorList>
            <person name="Reatini B."/>
            <person name="Cang F.A."/>
            <person name="Jiang Q."/>
            <person name="Mckibben M.T.W."/>
            <person name="Barker M.S."/>
            <person name="Rieseberg L.H."/>
            <person name="Dlugosch K.M."/>
        </authorList>
    </citation>
    <scope>NUCLEOTIDE SEQUENCE</scope>
    <source>
        <strain evidence="3">CAN-66</strain>
        <tissue evidence="3">Leaf</tissue>
    </source>
</reference>
<protein>
    <recommendedName>
        <fullName evidence="2">Tf2-1-like SH3-like domain-containing protein</fullName>
    </recommendedName>
</protein>
<evidence type="ECO:0000313" key="4">
    <source>
        <dbReference type="Proteomes" id="UP001172457"/>
    </source>
</evidence>
<dbReference type="PANTHER" id="PTHR46148:SF59">
    <property type="entry name" value="NUCLEOTIDYLTRANSFERASE, RIBONUCLEASE H"/>
    <property type="match status" value="1"/>
</dbReference>
<feature type="domain" description="Tf2-1-like SH3-like" evidence="2">
    <location>
        <begin position="169"/>
        <end position="202"/>
    </location>
</feature>
<sequence length="284" mass="33213">MHDLYRSQEPSAHPRPENVEHEAKKMGKEMVKPSRARAMGMIVQTSLRSQILEAQEEVLKAQNLKNETLHQLEKDFEVRSDGVRYFKYGQLRSCEIKFGGSWDDHLPLVEFSYHNGCHTSVQCAPYKALYRRKCRSPLNWLEVGKSQLTRPGIVQDTKDKIKIIQQRLKILERIGSVSYKLNLPPELSDIHDTFHASNLKKCLSEETLVLPLEEMQINDQLRIIEEPIEILDQKIKQLRRSKISIVKVSWNSKHEPEFTWERKDFMKNKYPQLFTNESLGSSKQ</sequence>
<evidence type="ECO:0000259" key="2">
    <source>
        <dbReference type="Pfam" id="PF24626"/>
    </source>
</evidence>
<dbReference type="PANTHER" id="PTHR46148">
    <property type="entry name" value="CHROMO DOMAIN-CONTAINING PROTEIN"/>
    <property type="match status" value="1"/>
</dbReference>
<evidence type="ECO:0000256" key="1">
    <source>
        <dbReference type="SAM" id="MobiDB-lite"/>
    </source>
</evidence>
<feature type="region of interest" description="Disordered" evidence="1">
    <location>
        <begin position="1"/>
        <end position="27"/>
    </location>
</feature>
<dbReference type="InterPro" id="IPR056924">
    <property type="entry name" value="SH3_Tf2-1"/>
</dbReference>
<organism evidence="3 4">
    <name type="scientific">Centaurea solstitialis</name>
    <name type="common">yellow star-thistle</name>
    <dbReference type="NCBI Taxonomy" id="347529"/>
    <lineage>
        <taxon>Eukaryota</taxon>
        <taxon>Viridiplantae</taxon>
        <taxon>Streptophyta</taxon>
        <taxon>Embryophyta</taxon>
        <taxon>Tracheophyta</taxon>
        <taxon>Spermatophyta</taxon>
        <taxon>Magnoliopsida</taxon>
        <taxon>eudicotyledons</taxon>
        <taxon>Gunneridae</taxon>
        <taxon>Pentapetalae</taxon>
        <taxon>asterids</taxon>
        <taxon>campanulids</taxon>
        <taxon>Asterales</taxon>
        <taxon>Asteraceae</taxon>
        <taxon>Carduoideae</taxon>
        <taxon>Cardueae</taxon>
        <taxon>Centaureinae</taxon>
        <taxon>Centaurea</taxon>
    </lineage>
</organism>
<dbReference type="InterPro" id="IPR036397">
    <property type="entry name" value="RNaseH_sf"/>
</dbReference>
<dbReference type="Proteomes" id="UP001172457">
    <property type="component" value="Chromosome 3"/>
</dbReference>
<dbReference type="Gene3D" id="3.30.420.10">
    <property type="entry name" value="Ribonuclease H-like superfamily/Ribonuclease H"/>
    <property type="match status" value="1"/>
</dbReference>
<proteinExistence type="predicted"/>
<dbReference type="AlphaFoldDB" id="A0AA38TCF8"/>
<dbReference type="GO" id="GO:0003676">
    <property type="term" value="F:nucleic acid binding"/>
    <property type="evidence" value="ECO:0007669"/>
    <property type="project" value="InterPro"/>
</dbReference>